<sequence length="163" mass="18163">MGKPYSLDLRERICACVAEGNSARSAVRLFGVSAATAVRLAAEHREHGKAVPRPQGRPAGQFGKLAPHRDFLLEIVQAGPDITLKELAAALVETHGVEMQLSSRHRALERAGLSYKKGLIAAERDRPALRQARRDWIRRRRRHLPWHRDPSCTKTETGPPDRG</sequence>
<keyword evidence="2" id="KW-1185">Reference proteome</keyword>
<evidence type="ECO:0000313" key="1">
    <source>
        <dbReference type="EMBL" id="PTN03405.1"/>
    </source>
</evidence>
<gene>
    <name evidence="1" type="ORF">C8N32_103249</name>
</gene>
<comment type="caution">
    <text evidence="1">The sequence shown here is derived from an EMBL/GenBank/DDBJ whole genome shotgun (WGS) entry which is preliminary data.</text>
</comment>
<dbReference type="AlphaFoldDB" id="A0A2T5BV47"/>
<dbReference type="SUPFAM" id="SSF46689">
    <property type="entry name" value="Homeodomain-like"/>
    <property type="match status" value="1"/>
</dbReference>
<dbReference type="Proteomes" id="UP000243859">
    <property type="component" value="Unassembled WGS sequence"/>
</dbReference>
<name>A0A2T5BV47_9RHOB</name>
<feature type="non-terminal residue" evidence="1">
    <location>
        <position position="163"/>
    </location>
</feature>
<organism evidence="1 2">
    <name type="scientific">Rhodovulum imhoffii</name>
    <dbReference type="NCBI Taxonomy" id="365340"/>
    <lineage>
        <taxon>Bacteria</taxon>
        <taxon>Pseudomonadati</taxon>
        <taxon>Pseudomonadota</taxon>
        <taxon>Alphaproteobacteria</taxon>
        <taxon>Rhodobacterales</taxon>
        <taxon>Paracoccaceae</taxon>
        <taxon>Rhodovulum</taxon>
    </lineage>
</organism>
<accession>A0A2T5BV47</accession>
<reference evidence="1 2" key="1">
    <citation type="submission" date="2018-04" db="EMBL/GenBank/DDBJ databases">
        <title>Genomic Encyclopedia of Archaeal and Bacterial Type Strains, Phase II (KMG-II): from individual species to whole genera.</title>
        <authorList>
            <person name="Goeker M."/>
        </authorList>
    </citation>
    <scope>NUCLEOTIDE SEQUENCE [LARGE SCALE GENOMIC DNA]</scope>
    <source>
        <strain evidence="1 2">DSM 18064</strain>
    </source>
</reference>
<protein>
    <submittedName>
        <fullName evidence="1">Transposase</fullName>
    </submittedName>
</protein>
<evidence type="ECO:0000313" key="2">
    <source>
        <dbReference type="Proteomes" id="UP000243859"/>
    </source>
</evidence>
<proteinExistence type="predicted"/>
<dbReference type="RefSeq" id="WP_211309703.1">
    <property type="nucleotide sequence ID" value="NZ_QAAA01000003.1"/>
</dbReference>
<dbReference type="EMBL" id="QAAA01000003">
    <property type="protein sequence ID" value="PTN03405.1"/>
    <property type="molecule type" value="Genomic_DNA"/>
</dbReference>
<dbReference type="InterPro" id="IPR009057">
    <property type="entry name" value="Homeodomain-like_sf"/>
</dbReference>